<dbReference type="GO" id="GO:0005634">
    <property type="term" value="C:nucleus"/>
    <property type="evidence" value="ECO:0007669"/>
    <property type="project" value="TreeGrafter"/>
</dbReference>
<name>A0A8H3ETR2_9LECA</name>
<proteinExistence type="predicted"/>
<dbReference type="EMBL" id="CAJPDR010000047">
    <property type="protein sequence ID" value="CAF9911264.1"/>
    <property type="molecule type" value="Genomic_DNA"/>
</dbReference>
<dbReference type="PANTHER" id="PTHR13621">
    <property type="entry name" value="PROLINE-RICH PROTEIN PRCC"/>
    <property type="match status" value="1"/>
</dbReference>
<feature type="region of interest" description="Disordered" evidence="1">
    <location>
        <begin position="386"/>
        <end position="405"/>
    </location>
</feature>
<organism evidence="2 3">
    <name type="scientific">Alectoria fallacina</name>
    <dbReference type="NCBI Taxonomy" id="1903189"/>
    <lineage>
        <taxon>Eukaryota</taxon>
        <taxon>Fungi</taxon>
        <taxon>Dikarya</taxon>
        <taxon>Ascomycota</taxon>
        <taxon>Pezizomycotina</taxon>
        <taxon>Lecanoromycetes</taxon>
        <taxon>OSLEUM clade</taxon>
        <taxon>Lecanoromycetidae</taxon>
        <taxon>Lecanorales</taxon>
        <taxon>Lecanorineae</taxon>
        <taxon>Parmeliaceae</taxon>
        <taxon>Alectoria</taxon>
    </lineage>
</organism>
<sequence length="405" mass="43216">MALVDYSESESDSDNEDKATIPEPAKPKPISTKPSFQKVVDRSNPHKIKVSLPEPTRTKTGDVDDESGPPTKRAKIGSGGMSAFNAFLPAPKRTTAPNGVPGAGGLTRGGLGSGVNLKTGATPGFSREPEPRVDESSGWDESAEGGSMVESPVPNAAPPSMDRRPDMLTSEVGTQPKKKSTMFKPLSVANKKAQKKRVPPADSMHAPGSTNGGTLQPPNAKPKASLFSTGDEANEASSNRSSTKGTYQPMVYHVDKPKIKPGVTPYSEEDNTSQNYTATDSTYSQELPTQPQPQSLDAIATDLNLSASAKRQLLGRHHNTSKTHPSQPSTIPNIVNFNTDEEYAANELLRQAGETVQHNPVRGIAPGKHSLKQLVNAASNQKDALEEQFASGRRNKKEAGSKYGW</sequence>
<feature type="compositionally biased region" description="Polar residues" evidence="1">
    <location>
        <begin position="272"/>
        <end position="292"/>
    </location>
</feature>
<dbReference type="PANTHER" id="PTHR13621:SF2">
    <property type="entry name" value="PROLINE-RICH PROTEIN PRCC"/>
    <property type="match status" value="1"/>
</dbReference>
<evidence type="ECO:0000313" key="2">
    <source>
        <dbReference type="EMBL" id="CAF9911264.1"/>
    </source>
</evidence>
<gene>
    <name evidence="2" type="ORF">ALECFALPRED_007216</name>
</gene>
<feature type="compositionally biased region" description="Gly residues" evidence="1">
    <location>
        <begin position="101"/>
        <end position="113"/>
    </location>
</feature>
<evidence type="ECO:0000256" key="1">
    <source>
        <dbReference type="SAM" id="MobiDB-lite"/>
    </source>
</evidence>
<feature type="region of interest" description="Disordered" evidence="1">
    <location>
        <begin position="309"/>
        <end position="332"/>
    </location>
</feature>
<accession>A0A8H3ETR2</accession>
<feature type="compositionally biased region" description="Polar residues" evidence="1">
    <location>
        <begin position="208"/>
        <end position="217"/>
    </location>
</feature>
<feature type="region of interest" description="Disordered" evidence="1">
    <location>
        <begin position="1"/>
        <end position="292"/>
    </location>
</feature>
<reference evidence="2" key="1">
    <citation type="submission" date="2021-03" db="EMBL/GenBank/DDBJ databases">
        <authorList>
            <person name="Tagirdzhanova G."/>
        </authorList>
    </citation>
    <scope>NUCLEOTIDE SEQUENCE</scope>
</reference>
<dbReference type="InterPro" id="IPR018800">
    <property type="entry name" value="PRCC"/>
</dbReference>
<evidence type="ECO:0000313" key="3">
    <source>
        <dbReference type="Proteomes" id="UP000664203"/>
    </source>
</evidence>
<feature type="compositionally biased region" description="Polar residues" evidence="1">
    <location>
        <begin position="322"/>
        <end position="332"/>
    </location>
</feature>
<protein>
    <recommendedName>
        <fullName evidence="4">Mitotic checkpoint regulator, MAD2B-interacting-domain-containing protein</fullName>
    </recommendedName>
</protein>
<dbReference type="AlphaFoldDB" id="A0A8H3ETR2"/>
<dbReference type="Pfam" id="PF10253">
    <property type="entry name" value="PRCC"/>
    <property type="match status" value="1"/>
</dbReference>
<comment type="caution">
    <text evidence="2">The sequence shown here is derived from an EMBL/GenBank/DDBJ whole genome shotgun (WGS) entry which is preliminary data.</text>
</comment>
<feature type="compositionally biased region" description="Polar residues" evidence="1">
    <location>
        <begin position="235"/>
        <end position="246"/>
    </location>
</feature>
<dbReference type="OrthoDB" id="2555634at2759"/>
<evidence type="ECO:0008006" key="4">
    <source>
        <dbReference type="Google" id="ProtNLM"/>
    </source>
</evidence>
<dbReference type="Proteomes" id="UP000664203">
    <property type="component" value="Unassembled WGS sequence"/>
</dbReference>
<keyword evidence="3" id="KW-1185">Reference proteome</keyword>